<accession>A0A7W7HWJ2</accession>
<reference evidence="1 2" key="1">
    <citation type="submission" date="2020-08" db="EMBL/GenBank/DDBJ databases">
        <title>Sequencing the genomes of 1000 actinobacteria strains.</title>
        <authorList>
            <person name="Klenk H.-P."/>
        </authorList>
    </citation>
    <scope>NUCLEOTIDE SEQUENCE [LARGE SCALE GENOMIC DNA]</scope>
    <source>
        <strain evidence="1 2">DSM 43149</strain>
    </source>
</reference>
<gene>
    <name evidence="1" type="ORF">BJ971_002659</name>
</gene>
<dbReference type="EMBL" id="JACHNH010000001">
    <property type="protein sequence ID" value="MBB4762103.1"/>
    <property type="molecule type" value="Genomic_DNA"/>
</dbReference>
<dbReference type="RefSeq" id="WP_184992984.1">
    <property type="nucleotide sequence ID" value="NZ_BOMK01000057.1"/>
</dbReference>
<organism evidence="1 2">
    <name type="scientific">Actinoplanes digitatis</name>
    <dbReference type="NCBI Taxonomy" id="1868"/>
    <lineage>
        <taxon>Bacteria</taxon>
        <taxon>Bacillati</taxon>
        <taxon>Actinomycetota</taxon>
        <taxon>Actinomycetes</taxon>
        <taxon>Micromonosporales</taxon>
        <taxon>Micromonosporaceae</taxon>
        <taxon>Actinoplanes</taxon>
    </lineage>
</organism>
<name>A0A7W7HWJ2_9ACTN</name>
<keyword evidence="2" id="KW-1185">Reference proteome</keyword>
<dbReference type="SUPFAM" id="SSF53474">
    <property type="entry name" value="alpha/beta-Hydrolases"/>
    <property type="match status" value="1"/>
</dbReference>
<evidence type="ECO:0000313" key="2">
    <source>
        <dbReference type="Proteomes" id="UP000578112"/>
    </source>
</evidence>
<comment type="caution">
    <text evidence="1">The sequence shown here is derived from an EMBL/GenBank/DDBJ whole genome shotgun (WGS) entry which is preliminary data.</text>
</comment>
<dbReference type="Proteomes" id="UP000578112">
    <property type="component" value="Unassembled WGS sequence"/>
</dbReference>
<sequence length="140" mass="14257">MSTFADHDDAELLHQEFGTGDPFVPDSWEAQLLVAGTTGHRCITHDLRGHGRTTRAYRAGTGGPARAGLAKAGQAPFLWSTANPAGLPGEAFDEQCAASLADGSRGHPDVAGGPFGADCAGVATTGPEHTGADLPVLSHA</sequence>
<protein>
    <submittedName>
        <fullName evidence="1">Pimeloyl-ACP methyl ester carboxylesterase</fullName>
    </submittedName>
</protein>
<evidence type="ECO:0000313" key="1">
    <source>
        <dbReference type="EMBL" id="MBB4762103.1"/>
    </source>
</evidence>
<proteinExistence type="predicted"/>
<dbReference type="AlphaFoldDB" id="A0A7W7HWJ2"/>
<dbReference type="InterPro" id="IPR029058">
    <property type="entry name" value="AB_hydrolase_fold"/>
</dbReference>